<dbReference type="eggNOG" id="COG1061">
    <property type="taxonomic scope" value="Bacteria"/>
</dbReference>
<organism evidence="3 4">
    <name type="scientific">Oceanithermus profundus (strain DSM 14977 / NBRC 100410 / VKM B-2274 / 506)</name>
    <dbReference type="NCBI Taxonomy" id="670487"/>
    <lineage>
        <taxon>Bacteria</taxon>
        <taxon>Thermotogati</taxon>
        <taxon>Deinococcota</taxon>
        <taxon>Deinococci</taxon>
        <taxon>Thermales</taxon>
        <taxon>Thermaceae</taxon>
        <taxon>Oceanithermus</taxon>
    </lineage>
</organism>
<keyword evidence="3" id="KW-0547">Nucleotide-binding</keyword>
<dbReference type="SMART" id="SM00490">
    <property type="entry name" value="HELICc"/>
    <property type="match status" value="1"/>
</dbReference>
<feature type="domain" description="Helicase C-terminal" evidence="2">
    <location>
        <begin position="976"/>
        <end position="1157"/>
    </location>
</feature>
<dbReference type="NCBIfam" id="NF038326">
    <property type="entry name" value="DISARM_DrmAL"/>
    <property type="match status" value="1"/>
</dbReference>
<dbReference type="InterPro" id="IPR001650">
    <property type="entry name" value="Helicase_C-like"/>
</dbReference>
<dbReference type="EMBL" id="CP002361">
    <property type="protein sequence ID" value="ADR35555.1"/>
    <property type="molecule type" value="Genomic_DNA"/>
</dbReference>
<dbReference type="SUPFAM" id="SSF52540">
    <property type="entry name" value="P-loop containing nucleoside triphosphate hydrolases"/>
    <property type="match status" value="2"/>
</dbReference>
<dbReference type="Pfam" id="PF00271">
    <property type="entry name" value="Helicase_C"/>
    <property type="match status" value="1"/>
</dbReference>
<dbReference type="InterPro" id="IPR027417">
    <property type="entry name" value="P-loop_NTPase"/>
</dbReference>
<gene>
    <name evidence="3" type="ordered locus">Ocepr_0091</name>
</gene>
<dbReference type="HOGENOM" id="CLU_004880_0_0_0"/>
<reference evidence="4" key="1">
    <citation type="submission" date="2010-11" db="EMBL/GenBank/DDBJ databases">
        <title>The complete sequence of chromosome of Oceanithermus profundus DSM 14977.</title>
        <authorList>
            <consortium name="US DOE Joint Genome Institute (JGI-PGF)"/>
            <person name="Lucas S."/>
            <person name="Copeland A."/>
            <person name="Lapidus A."/>
            <person name="Bruce D."/>
            <person name="Goodwin L."/>
            <person name="Pitluck S."/>
            <person name="Kyrpides N."/>
            <person name="Mavromatis K."/>
            <person name="Pagani I."/>
            <person name="Ivanova N."/>
            <person name="Zhang X."/>
            <person name="Brettin T."/>
            <person name="Detter J.C."/>
            <person name="Tapia R."/>
            <person name="Han C."/>
            <person name="Land M."/>
            <person name="Hauser L."/>
            <person name="Markowitz V."/>
            <person name="Cheng J.-F."/>
            <person name="Hugenholtz P."/>
            <person name="Woyke T."/>
            <person name="Wu D."/>
            <person name="Tindall B."/>
            <person name="Faehnrich R."/>
            <person name="Brambilla E."/>
            <person name="Klenk H.-P."/>
            <person name="Eisen J.A."/>
        </authorList>
    </citation>
    <scope>NUCLEOTIDE SEQUENCE [LARGE SCALE GENOMIC DNA]</scope>
    <source>
        <strain evidence="4">DSM 14977 / NBRC 100410 / VKM B-2274 / 506</strain>
    </source>
</reference>
<keyword evidence="3" id="KW-0067">ATP-binding</keyword>
<keyword evidence="4" id="KW-1185">Reference proteome</keyword>
<feature type="compositionally biased region" description="Acidic residues" evidence="1">
    <location>
        <begin position="69"/>
        <end position="78"/>
    </location>
</feature>
<proteinExistence type="predicted"/>
<dbReference type="OrthoDB" id="713315at2"/>
<keyword evidence="3" id="KW-0378">Hydrolase</keyword>
<evidence type="ECO:0000313" key="4">
    <source>
        <dbReference type="Proteomes" id="UP000008722"/>
    </source>
</evidence>
<dbReference type="STRING" id="670487.Ocepr_0091"/>
<dbReference type="Proteomes" id="UP000008722">
    <property type="component" value="Chromosome"/>
</dbReference>
<dbReference type="GO" id="GO:0004386">
    <property type="term" value="F:helicase activity"/>
    <property type="evidence" value="ECO:0007669"/>
    <property type="project" value="UniProtKB-KW"/>
</dbReference>
<name>E4U6D5_OCEP5</name>
<reference evidence="3 4" key="2">
    <citation type="journal article" date="2011" name="Stand. Genomic Sci.">
        <title>Complete genome sequence of Oceanithermus profundus type strain (506).</title>
        <authorList>
            <person name="Pati A."/>
            <person name="Zhang X."/>
            <person name="Lapidus A."/>
            <person name="Nolan M."/>
            <person name="Lucas S."/>
            <person name="Del Rio T.G."/>
            <person name="Tice H."/>
            <person name="Cheng J.F."/>
            <person name="Tapia R."/>
            <person name="Han C."/>
            <person name="Goodwin L."/>
            <person name="Pitluck S."/>
            <person name="Liolios K."/>
            <person name="Pagani I."/>
            <person name="Ivanova N."/>
            <person name="Mavromatis K."/>
            <person name="Chen A."/>
            <person name="Palaniappan K."/>
            <person name="Hauser L."/>
            <person name="Jeffries C.D."/>
            <person name="Brambilla E.M."/>
            <person name="Rohl A."/>
            <person name="Mwirichia R."/>
            <person name="Rohde M."/>
            <person name="Tindall B.J."/>
            <person name="Sikorski J."/>
            <person name="Wirth R."/>
            <person name="Goker M."/>
            <person name="Woyke T."/>
            <person name="Detter J.C."/>
            <person name="Bristow J."/>
            <person name="Eisen J.A."/>
            <person name="Markowitz V."/>
            <person name="Hugenholtz P."/>
            <person name="Kyrpides N.C."/>
            <person name="Klenk H.P."/>
            <person name="Land M."/>
        </authorList>
    </citation>
    <scope>NUCLEOTIDE SEQUENCE [LARGE SCALE GENOMIC DNA]</scope>
    <source>
        <strain evidence="4">DSM 14977 / NBRC 100410 / VKM B-2274 / 506</strain>
    </source>
</reference>
<evidence type="ECO:0000313" key="3">
    <source>
        <dbReference type="EMBL" id="ADR35555.1"/>
    </source>
</evidence>
<sequence length="1288" mass="142401">MGFRKMLVEDLVRQVLGPLDGPEEKIDAELASPLNLYLTGVLEPPESWDRQGPADPDSEAVRLEGEQGTSEEDQEDGEVAPPPVPLPALHPASRPSVFGIAFELEVPDGKQPEIEVLLTWGRYLLHEGSGAGKVWQRYPNYRHIERLTLDQNRLFDAGDLQLHVRVKNAGGRVRAFIQVRVVVKEEGEIEERCVFQPSLRIRVLEGVLIPLGNANQAPVSEDEQAMLDFGYRNLPVLARGLLCSATWKEVDPEREAPGGEQWMATWADAYALSPDLLERFTAPDLRTEFIPMYALSAPDWTWVGGDPEPEFDPKTLSSSADPDRIAHHLEPLVRGFRDWIEKQESAARNLKGNAVKRIIKELHDTLKRMERGLELLHDEMDARMAFAFANRALWLQARWDSREFTWRPFQLAFLLAAIESAARPDSPDRDVCDVLWVPTGGGKTEAYLALVAFVLAYRRRIHGRNGKCGSGGGTAVISRYTLRLLTLQQFRRALKVITSCEYLRVLRDPGAGKPGWRPEGAPDEDFPWGTERFSAGIWVGGAITPNKLKGTWNNEAQRSIPGALDVLAGKASGGGEPAQVTGCPACGALLAVPSGGLGPGEHLLHLVVRREKGTEDGGPGEGWLLGNPDGFKASILDVTPLPSGFEILTVHIETDRALTRQDIDSWWKSGPAYAYDLAPFAASRPGYFPRYRRGKEGPQLEDFEIWCPSPTCPLGEIGEGGIWWETAPRDDLDFHVNGTTGSGGNPRLNGVGNVHPETGTPLRCVFRRVIDPWVAPNTNSLGAVRIPIPALTVDDQVYAHPPSLLVGTVDKFARMAYEPKTSHLFGKVNFYHPWSGYQGPATRQDNIYKLGDACEPLPPPELILQDELHLVEGPLGSLVGLYETAVENLIAEDFEGFQPKYVASSATIREAGSQVKAVFDRRIALFPPPGFDANDRFFVRGGEAHPLYESRPGQLYVGIAAPGAGTLKPIYRVWAVLLQAVWNGREDGDYKYFHTLVGYFNAIRELAGGRALTRQDIPEHLQFLEQLTSTKARPFYSESIEELSGRIDSTDLPDILDRLAGESERPDALLTTSMFGTGIDLPQLSLMVIHGQPKTTASYIQAAGRVGRNRAGLVVSLLRPSRPRDLSHYEFFVGYHRQVYRHVEPITVMPFAPAALHRAAGPVMVAMLRNGSNTAADWGPDSGATAIAASRSSAYLTAIVEALRGRGRRQPTARRPDSERVEELLNSGLDRWQQIAKRRQDLVYVEYGKAEKPVVLGDPLHRREGLPVVFENAPQSLRDIEETIGIEY</sequence>
<dbReference type="CDD" id="cd18785">
    <property type="entry name" value="SF2_C"/>
    <property type="match status" value="1"/>
</dbReference>
<evidence type="ECO:0000259" key="2">
    <source>
        <dbReference type="PROSITE" id="PS51194"/>
    </source>
</evidence>
<dbReference type="PROSITE" id="PS51194">
    <property type="entry name" value="HELICASE_CTER"/>
    <property type="match status" value="1"/>
</dbReference>
<dbReference type="KEGG" id="opr:Ocepr_0091"/>
<protein>
    <submittedName>
        <fullName evidence="3">Helicase domain protein</fullName>
    </submittedName>
</protein>
<feature type="region of interest" description="Disordered" evidence="1">
    <location>
        <begin position="43"/>
        <end position="90"/>
    </location>
</feature>
<dbReference type="Gene3D" id="3.40.50.300">
    <property type="entry name" value="P-loop containing nucleotide triphosphate hydrolases"/>
    <property type="match status" value="1"/>
</dbReference>
<evidence type="ECO:0000256" key="1">
    <source>
        <dbReference type="SAM" id="MobiDB-lite"/>
    </source>
</evidence>
<accession>E4U6D5</accession>
<dbReference type="RefSeq" id="WP_013456725.1">
    <property type="nucleotide sequence ID" value="NC_014761.1"/>
</dbReference>
<keyword evidence="3" id="KW-0347">Helicase</keyword>